<dbReference type="InterPro" id="IPR037944">
    <property type="entry name" value="PRX5-like"/>
</dbReference>
<keyword evidence="1 3" id="KW-0575">Peroxidase</keyword>
<keyword evidence="3" id="KW-0049">Antioxidant</keyword>
<name>A0ABW5QLT1_9HYPH</name>
<dbReference type="Pfam" id="PF08534">
    <property type="entry name" value="Redoxin"/>
    <property type="match status" value="1"/>
</dbReference>
<dbReference type="CDD" id="cd03013">
    <property type="entry name" value="PRX5_like"/>
    <property type="match status" value="1"/>
</dbReference>
<dbReference type="EC" id="1.11.1.27" evidence="3"/>
<reference evidence="6" key="1">
    <citation type="journal article" date="2019" name="Int. J. Syst. Evol. Microbiol.">
        <title>The Global Catalogue of Microorganisms (GCM) 10K type strain sequencing project: providing services to taxonomists for standard genome sequencing and annotation.</title>
        <authorList>
            <consortium name="The Broad Institute Genomics Platform"/>
            <consortium name="The Broad Institute Genome Sequencing Center for Infectious Disease"/>
            <person name="Wu L."/>
            <person name="Ma J."/>
        </authorList>
    </citation>
    <scope>NUCLEOTIDE SEQUENCE [LARGE SCALE GENOMIC DNA]</scope>
    <source>
        <strain evidence="6">CCM 7427</strain>
    </source>
</reference>
<evidence type="ECO:0000256" key="1">
    <source>
        <dbReference type="ARBA" id="ARBA00022559"/>
    </source>
</evidence>
<keyword evidence="3" id="KW-0676">Redox-active center</keyword>
<comment type="function">
    <text evidence="3">Thiol-specific peroxidase that catalyzes the reduction of hydrogen peroxide and organic hydroperoxides to water and alcohols, respectively. Plays a role in cell protection against oxidative stress by detoxifying peroxides.</text>
</comment>
<feature type="domain" description="Thioredoxin" evidence="4">
    <location>
        <begin position="2"/>
        <end position="164"/>
    </location>
</feature>
<comment type="similarity">
    <text evidence="3">Belongs to the peroxiredoxin family. Prx5 subfamily.</text>
</comment>
<evidence type="ECO:0000259" key="4">
    <source>
        <dbReference type="PROSITE" id="PS51352"/>
    </source>
</evidence>
<dbReference type="InterPro" id="IPR013740">
    <property type="entry name" value="Redoxin"/>
</dbReference>
<evidence type="ECO:0000256" key="2">
    <source>
        <dbReference type="ARBA" id="ARBA00023002"/>
    </source>
</evidence>
<dbReference type="Gene3D" id="3.40.30.10">
    <property type="entry name" value="Glutaredoxin"/>
    <property type="match status" value="1"/>
</dbReference>
<dbReference type="PROSITE" id="PS51352">
    <property type="entry name" value="THIOREDOXIN_2"/>
    <property type="match status" value="1"/>
</dbReference>
<proteinExistence type="inferred from homology"/>
<gene>
    <name evidence="5" type="ORF">ACFSX5_12810</name>
</gene>
<dbReference type="EMBL" id="JBHUNP010000001">
    <property type="protein sequence ID" value="MFD2648673.1"/>
    <property type="molecule type" value="Genomic_DNA"/>
</dbReference>
<organism evidence="5 6">
    <name type="scientific">Devosia albogilva</name>
    <dbReference type="NCBI Taxonomy" id="429726"/>
    <lineage>
        <taxon>Bacteria</taxon>
        <taxon>Pseudomonadati</taxon>
        <taxon>Pseudomonadota</taxon>
        <taxon>Alphaproteobacteria</taxon>
        <taxon>Hyphomicrobiales</taxon>
        <taxon>Devosiaceae</taxon>
        <taxon>Devosia</taxon>
    </lineage>
</organism>
<accession>A0ABW5QLT1</accession>
<evidence type="ECO:0000313" key="6">
    <source>
        <dbReference type="Proteomes" id="UP001597521"/>
    </source>
</evidence>
<comment type="catalytic activity">
    <reaction evidence="3">
        <text>a hydroperoxide + 2 glutathione = an alcohol + glutathione disulfide + H2O</text>
        <dbReference type="Rhea" id="RHEA:62632"/>
        <dbReference type="ChEBI" id="CHEBI:15377"/>
        <dbReference type="ChEBI" id="CHEBI:30879"/>
        <dbReference type="ChEBI" id="CHEBI:35924"/>
        <dbReference type="ChEBI" id="CHEBI:57925"/>
        <dbReference type="ChEBI" id="CHEBI:58297"/>
        <dbReference type="EC" id="1.11.1.27"/>
    </reaction>
</comment>
<dbReference type="PANTHER" id="PTHR10430">
    <property type="entry name" value="PEROXIREDOXIN"/>
    <property type="match status" value="1"/>
</dbReference>
<keyword evidence="2 3" id="KW-0560">Oxidoreductase</keyword>
<dbReference type="InterPro" id="IPR013766">
    <property type="entry name" value="Thioredoxin_domain"/>
</dbReference>
<dbReference type="Proteomes" id="UP001597521">
    <property type="component" value="Unassembled WGS sequence"/>
</dbReference>
<evidence type="ECO:0000256" key="3">
    <source>
        <dbReference type="RuleBase" id="RU366011"/>
    </source>
</evidence>
<dbReference type="SUPFAM" id="SSF52833">
    <property type="entry name" value="Thioredoxin-like"/>
    <property type="match status" value="1"/>
</dbReference>
<sequence length="164" mass="16727">MIERGDPIPSVPVKLVTGDGIADTTSDTALGQGLTVFFAVPGAFTPTCHVNHLPGFVSNEAKLRAAGVDRIVCAAANDHHVMKAWAEASGALGKIDFLADGNGDLAKAMGLNKDLSGSGMGTRFTRSAALIRNGVVEAVFVEDAPGVTATGAPAILMALEAQGR</sequence>
<dbReference type="RefSeq" id="WP_386833921.1">
    <property type="nucleotide sequence ID" value="NZ_JBHUNP010000001.1"/>
</dbReference>
<dbReference type="PANTHER" id="PTHR10430:SF16">
    <property type="entry name" value="PEROXIREDOXIN-5, MITOCHONDRIAL"/>
    <property type="match status" value="1"/>
</dbReference>
<protein>
    <recommendedName>
        <fullName evidence="3">Glutathione-dependent peroxiredoxin</fullName>
        <ecNumber evidence="3">1.11.1.27</ecNumber>
    </recommendedName>
</protein>
<dbReference type="InterPro" id="IPR036249">
    <property type="entry name" value="Thioredoxin-like_sf"/>
</dbReference>
<keyword evidence="6" id="KW-1185">Reference proteome</keyword>
<comment type="caution">
    <text evidence="5">The sequence shown here is derived from an EMBL/GenBank/DDBJ whole genome shotgun (WGS) entry which is preliminary data.</text>
</comment>
<evidence type="ECO:0000313" key="5">
    <source>
        <dbReference type="EMBL" id="MFD2648673.1"/>
    </source>
</evidence>